<reference evidence="6" key="1">
    <citation type="submission" date="2021-02" db="EMBL/GenBank/DDBJ databases">
        <title>Skermanella TT6 skin isolate.</title>
        <authorList>
            <person name="Lee K."/>
            <person name="Ganzorig M."/>
        </authorList>
    </citation>
    <scope>NUCLEOTIDE SEQUENCE</scope>
    <source>
        <strain evidence="6">TT6</strain>
    </source>
</reference>
<dbReference type="InterPro" id="IPR001650">
    <property type="entry name" value="Helicase_C-like"/>
</dbReference>
<organism evidence="6 7">
    <name type="scientific">Skermanella cutis</name>
    <dbReference type="NCBI Taxonomy" id="2775420"/>
    <lineage>
        <taxon>Bacteria</taxon>
        <taxon>Pseudomonadati</taxon>
        <taxon>Pseudomonadota</taxon>
        <taxon>Alphaproteobacteria</taxon>
        <taxon>Rhodospirillales</taxon>
        <taxon>Azospirillaceae</taxon>
        <taxon>Skermanella</taxon>
    </lineage>
</organism>
<keyword evidence="2" id="KW-0378">Hydrolase</keyword>
<dbReference type="PANTHER" id="PTHR47961:SF4">
    <property type="entry name" value="ACTIVATING SIGNAL COINTEGRATOR 1 COMPLEX SUBUNIT 3"/>
    <property type="match status" value="1"/>
</dbReference>
<proteinExistence type="predicted"/>
<dbReference type="RefSeq" id="WP_201083103.1">
    <property type="nucleotide sequence ID" value="NZ_CP067422.1"/>
</dbReference>
<dbReference type="InterPro" id="IPR027417">
    <property type="entry name" value="P-loop_NTPase"/>
</dbReference>
<dbReference type="PROSITE" id="PS51194">
    <property type="entry name" value="HELICASE_CTER"/>
    <property type="match status" value="1"/>
</dbReference>
<accession>A0ABX7BKC3</accession>
<dbReference type="SMART" id="SM00490">
    <property type="entry name" value="HELICc"/>
    <property type="match status" value="1"/>
</dbReference>
<dbReference type="InterPro" id="IPR050474">
    <property type="entry name" value="Hel308_SKI2-like"/>
</dbReference>
<dbReference type="SUPFAM" id="SSF52540">
    <property type="entry name" value="P-loop containing nucleoside triphosphate hydrolases"/>
    <property type="match status" value="1"/>
</dbReference>
<evidence type="ECO:0000256" key="4">
    <source>
        <dbReference type="ARBA" id="ARBA00022840"/>
    </source>
</evidence>
<gene>
    <name evidence="6" type="ORF">IGS68_33285</name>
</gene>
<evidence type="ECO:0000256" key="2">
    <source>
        <dbReference type="ARBA" id="ARBA00022801"/>
    </source>
</evidence>
<evidence type="ECO:0000256" key="3">
    <source>
        <dbReference type="ARBA" id="ARBA00022806"/>
    </source>
</evidence>
<evidence type="ECO:0000313" key="6">
    <source>
        <dbReference type="EMBL" id="QQP93497.1"/>
    </source>
</evidence>
<evidence type="ECO:0000256" key="1">
    <source>
        <dbReference type="ARBA" id="ARBA00022741"/>
    </source>
</evidence>
<feature type="domain" description="Helicase C-terminal" evidence="5">
    <location>
        <begin position="143"/>
        <end position="360"/>
    </location>
</feature>
<protein>
    <recommendedName>
        <fullName evidence="5">Helicase C-terminal domain-containing protein</fullName>
    </recommendedName>
</protein>
<sequence>MLCLLEFTKECPKSDLLLVSAMVKNGNELAAWLQTITSGKCQSFSDQWKPTRQARGCVVYNSDETDYLNSRLSSTYNSTKPSSVPKEIKKSMHAHPHALFSLRPGWHPGLRETRLISRITGSNITLGVGSNTRGRWLTANRNEVASAIAIAGVKKGLKVLVFAESVTSTCSIMKKIIESFPKVKHELSDRQIAWRRQAIFEAGSESAIYDCSCGYAAVHHGELLPEERMLIETVYQDKSSELKVLAATSTLAQGLNLPCQLVLLAGTDRIDDKADEDDPEQQKKFRFVLPSHEILNALGRAGRAGLSATGLAIVIPGDIITFSPAGSRVAENSILDTIFSDHDQCLIINDPIELLKDYIEVHGERSEEAEYLFRRVVHLAHPMADENTKLEGTLRRSLSYFRRFSNSGNDSAEEWVTGLCKTVRDAAEVSDVRAKLDWIDLLAGRMGVGRGFLDSLATSIDGAIGQLGNSSFAWMEFALNILINHNEDFDAILRPWNLTKIFGRGYSNVDGSSRRLVAKDGILIALRSWLSGAPMTVIERNIVSFINLNEGNVKRPTSCDSKVKRARRFIIRLIPDLAYLAGCLTQVARGPQLAQDEFGVIALPLVVEVLSASVRRGFDNPYMLAFAAVISDNEKEYEMGRVSIHQDYFKVAVHLRTTGKFSSWSVAKEQMKDAVAVAKTLDT</sequence>
<evidence type="ECO:0000259" key="5">
    <source>
        <dbReference type="PROSITE" id="PS51194"/>
    </source>
</evidence>
<keyword evidence="6" id="KW-0614">Plasmid</keyword>
<geneLocation type="plasmid" evidence="6 7">
    <name>pTT6-2</name>
</geneLocation>
<keyword evidence="7" id="KW-1185">Reference proteome</keyword>
<keyword evidence="3" id="KW-0347">Helicase</keyword>
<dbReference type="PANTHER" id="PTHR47961">
    <property type="entry name" value="DNA POLYMERASE THETA, PUTATIVE (AFU_ORTHOLOGUE AFUA_1G05260)-RELATED"/>
    <property type="match status" value="1"/>
</dbReference>
<keyword evidence="1" id="KW-0547">Nucleotide-binding</keyword>
<evidence type="ECO:0000313" key="7">
    <source>
        <dbReference type="Proteomes" id="UP000595197"/>
    </source>
</evidence>
<keyword evidence="4" id="KW-0067">ATP-binding</keyword>
<dbReference type="Proteomes" id="UP000595197">
    <property type="component" value="Plasmid pTT6-2"/>
</dbReference>
<name>A0ABX7BKC3_9PROT</name>
<dbReference type="EMBL" id="CP067422">
    <property type="protein sequence ID" value="QQP93497.1"/>
    <property type="molecule type" value="Genomic_DNA"/>
</dbReference>
<dbReference type="Gene3D" id="3.40.50.300">
    <property type="entry name" value="P-loop containing nucleotide triphosphate hydrolases"/>
    <property type="match status" value="1"/>
</dbReference>